<sequence>MAESLASLYIEFDTRPLQQADTILQRMVKTLEDAGAKVKGYAAGHIAQAAAASKSAAATQNLNRNFTDANGRLRDAQGRFLGVGHAANQAALGINQAALSSNKLKGVVVDVNPLLLRLQTMMGGLGLALGAREILETADSMQSLNNQLKLVTGSESAALSVRKELLEISNRTYASLEATGSLYVKSSRALEAYGYSQQKVLQFVEAANNAMRVGGVGAREQAAALFQLSQALGSGRLQGDEFRSISEAAPIMLDILARYLGKTRAEIRALASEGKLTTRVIVDAMVGAEATLSKQTENMSLTLGQSLSVLRNNWAAFVDDLMNGSGTSSVLASGVMLLAENIDTLATVIGALMGMAFLKWLAGAGAALLVLVAKGAMAVHALRGIGVSALFAVGGLGKMTAAATASAAQVTSLSRAMIVLRAASANIGAGFTSIVKSGLGVFMMQAASTVLAAYSAFTALSSASEFLQGRDASNSISDGFDDLLDKFGLIDKRVESFGTKLYDILNAKPSNAMQEFMQFFVSPANYFRLKVTGDYDETASMERGVYRGSLANTAVLDADVSRGAIDIGKGLEELQKGMDETVLKYREQAATVGMTKEQIALMGLEAQRDAAMKQHIIAVNEDVRLTEEEKRRQLAMTLDDYNRKIESTKAAMDKIARSAEASKLADNIAKTADEYEKQIARFGKAGLELAEVELAANRTKLNLSDLSEAAARAAEADYARATSAIETLKQMENQKAIDDTISKLYEQASALGKSESELMRMQLAARGASDAEIRKAQAIKGVIDRYREQEQVMASLADLDKQVAQLGMSDIERQLDDLRRRGATGEQLAHARRQLQALEDYRRAADRQRDAALMQSRGATDMMSAAQLMNDSAIRFNSALGGFELGDRAAPAVPGVSKASPRRSKTEPVLQETQYMSYIGPRAHSKSYRLELAGPNGSKMGGNLVTTDNFERFMDMWAVQKAREVSN</sequence>
<dbReference type="PATRIC" id="fig|1032488.3.peg.581"/>
<evidence type="ECO:0000256" key="2">
    <source>
        <dbReference type="SAM" id="Phobius"/>
    </source>
</evidence>
<keyword evidence="5" id="KW-1185">Reference proteome</keyword>
<dbReference type="Pfam" id="PF20155">
    <property type="entry name" value="TMP_3"/>
    <property type="match status" value="1"/>
</dbReference>
<name>G4CGA2_9NEIS</name>
<feature type="coiled-coil region" evidence="1">
    <location>
        <begin position="631"/>
        <end position="658"/>
    </location>
</feature>
<dbReference type="STRING" id="1032488.HMPREF9371_0641"/>
<evidence type="ECO:0000259" key="3">
    <source>
        <dbReference type="Pfam" id="PF20155"/>
    </source>
</evidence>
<accession>G4CGA2</accession>
<comment type="caution">
    <text evidence="4">The sequence shown here is derived from an EMBL/GenBank/DDBJ whole genome shotgun (WGS) entry which is preliminary data.</text>
</comment>
<proteinExistence type="predicted"/>
<feature type="coiled-coil region" evidence="1">
    <location>
        <begin position="689"/>
        <end position="731"/>
    </location>
</feature>
<feature type="transmembrane region" description="Helical" evidence="2">
    <location>
        <begin position="385"/>
        <end position="408"/>
    </location>
</feature>
<evidence type="ECO:0000313" key="5">
    <source>
        <dbReference type="Proteomes" id="UP000003019"/>
    </source>
</evidence>
<protein>
    <submittedName>
        <fullName evidence="4">Phage tail length tape measure protein</fullName>
    </submittedName>
</protein>
<keyword evidence="2" id="KW-0812">Transmembrane</keyword>
<keyword evidence="2" id="KW-0472">Membrane</keyword>
<dbReference type="HOGENOM" id="CLU_306258_0_0_4"/>
<keyword evidence="2" id="KW-1133">Transmembrane helix</keyword>
<organism evidence="4 5">
    <name type="scientific">Neisseria shayeganii 871</name>
    <dbReference type="NCBI Taxonomy" id="1032488"/>
    <lineage>
        <taxon>Bacteria</taxon>
        <taxon>Pseudomonadati</taxon>
        <taxon>Pseudomonadota</taxon>
        <taxon>Betaproteobacteria</taxon>
        <taxon>Neisseriales</taxon>
        <taxon>Neisseriaceae</taxon>
        <taxon>Neisseria</taxon>
    </lineage>
</organism>
<reference evidence="4 5" key="1">
    <citation type="submission" date="2011-05" db="EMBL/GenBank/DDBJ databases">
        <authorList>
            <person name="Muzny D."/>
            <person name="Qin X."/>
            <person name="Deng J."/>
            <person name="Jiang H."/>
            <person name="Liu Y."/>
            <person name="Qu J."/>
            <person name="Song X.-Z."/>
            <person name="Zhang L."/>
            <person name="Thornton R."/>
            <person name="Coyle M."/>
            <person name="Francisco L."/>
            <person name="Jackson L."/>
            <person name="Javaid M."/>
            <person name="Korchina V."/>
            <person name="Kovar C."/>
            <person name="Mata R."/>
            <person name="Mathew T."/>
            <person name="Ngo R."/>
            <person name="Nguyen L."/>
            <person name="Nguyen N."/>
            <person name="Okwuonu G."/>
            <person name="Ongeri F."/>
            <person name="Pham C."/>
            <person name="Simmons D."/>
            <person name="Wilczek-Boney K."/>
            <person name="Hale W."/>
            <person name="Jakkamsetti A."/>
            <person name="Pham P."/>
            <person name="Ruth R."/>
            <person name="San Lucas F."/>
            <person name="Warren J."/>
            <person name="Zhang J."/>
            <person name="Zhao Z."/>
            <person name="Zhou C."/>
            <person name="Zhu D."/>
            <person name="Lee S."/>
            <person name="Bess C."/>
            <person name="Blankenburg K."/>
            <person name="Forbes L."/>
            <person name="Fu Q."/>
            <person name="Gubbala S."/>
            <person name="Hirani K."/>
            <person name="Jayaseelan J.C."/>
            <person name="Lara F."/>
            <person name="Munidasa M."/>
            <person name="Palculict T."/>
            <person name="Patil S."/>
            <person name="Pu L.-L."/>
            <person name="Saada N."/>
            <person name="Tang L."/>
            <person name="Weissenberger G."/>
            <person name="Zhu Y."/>
            <person name="Hemphill L."/>
            <person name="Shang Y."/>
            <person name="Youmans B."/>
            <person name="Ayvaz T."/>
            <person name="Ross M."/>
            <person name="Santibanez J."/>
            <person name="Aqrawi P."/>
            <person name="Gross S."/>
            <person name="Joshi V."/>
            <person name="Fowler G."/>
            <person name="Nazareth L."/>
            <person name="Reid J."/>
            <person name="Worley K."/>
            <person name="Petrosino J."/>
            <person name="Highlander S."/>
            <person name="Gibbs R."/>
        </authorList>
    </citation>
    <scope>NUCLEOTIDE SEQUENCE [LARGE SCALE GENOMIC DNA]</scope>
    <source>
        <strain evidence="4 5">871</strain>
    </source>
</reference>
<dbReference type="AlphaFoldDB" id="G4CGA2"/>
<evidence type="ECO:0000313" key="4">
    <source>
        <dbReference type="EMBL" id="EGY53150.1"/>
    </source>
</evidence>
<dbReference type="NCBIfam" id="TIGR02675">
    <property type="entry name" value="tape_meas_nterm"/>
    <property type="match status" value="1"/>
</dbReference>
<dbReference type="EMBL" id="AGAY01000022">
    <property type="protein sequence ID" value="EGY53150.1"/>
    <property type="molecule type" value="Genomic_DNA"/>
</dbReference>
<feature type="transmembrane region" description="Helical" evidence="2">
    <location>
        <begin position="345"/>
        <end position="373"/>
    </location>
</feature>
<feature type="coiled-coil region" evidence="1">
    <location>
        <begin position="801"/>
        <end position="848"/>
    </location>
</feature>
<gene>
    <name evidence="4" type="ORF">HMPREF9371_0641</name>
</gene>
<keyword evidence="1" id="KW-0175">Coiled coil</keyword>
<dbReference type="InterPro" id="IPR013491">
    <property type="entry name" value="Tape_meas_N"/>
</dbReference>
<feature type="domain" description="Tape measure protein N-terminal" evidence="3">
    <location>
        <begin position="132"/>
        <end position="322"/>
    </location>
</feature>
<dbReference type="Proteomes" id="UP000003019">
    <property type="component" value="Unassembled WGS sequence"/>
</dbReference>
<evidence type="ECO:0000256" key="1">
    <source>
        <dbReference type="SAM" id="Coils"/>
    </source>
</evidence>